<organism evidence="1">
    <name type="scientific">freshwater metagenome</name>
    <dbReference type="NCBI Taxonomy" id="449393"/>
    <lineage>
        <taxon>unclassified sequences</taxon>
        <taxon>metagenomes</taxon>
        <taxon>ecological metagenomes</taxon>
    </lineage>
</organism>
<name>A0A6J6ZYX6_9ZZZZ</name>
<evidence type="ECO:0000313" key="1">
    <source>
        <dbReference type="EMBL" id="CAB4825664.1"/>
    </source>
</evidence>
<dbReference type="AlphaFoldDB" id="A0A6J6ZYX6"/>
<proteinExistence type="predicted"/>
<dbReference type="EMBL" id="CAFAAJ010000242">
    <property type="protein sequence ID" value="CAB4825664.1"/>
    <property type="molecule type" value="Genomic_DNA"/>
</dbReference>
<gene>
    <name evidence="1" type="ORF">UFOPK3001_02444</name>
</gene>
<accession>A0A6J6ZYX6</accession>
<protein>
    <submittedName>
        <fullName evidence="1">Unannotated protein</fullName>
    </submittedName>
</protein>
<reference evidence="1" key="1">
    <citation type="submission" date="2020-05" db="EMBL/GenBank/DDBJ databases">
        <authorList>
            <person name="Chiriac C."/>
            <person name="Salcher M."/>
            <person name="Ghai R."/>
            <person name="Kavagutti S V."/>
        </authorList>
    </citation>
    <scope>NUCLEOTIDE SEQUENCE</scope>
</reference>
<sequence length="84" mass="8772">MLVESNWVMQLPPPQAIEYVEIVSEVGPVKVVFAGVVKFGLNFQTARSLLDTPSAMMGLGAPAGGGVALSASPASRPPYDDEVL</sequence>